<feature type="chain" id="PRO_5004284013" evidence="5">
    <location>
        <begin position="21"/>
        <end position="273"/>
    </location>
</feature>
<evidence type="ECO:0000256" key="2">
    <source>
        <dbReference type="ARBA" id="ARBA00010333"/>
    </source>
</evidence>
<dbReference type="GO" id="GO:0015276">
    <property type="term" value="F:ligand-gated monoatomic ion channel activity"/>
    <property type="evidence" value="ECO:0007669"/>
    <property type="project" value="InterPro"/>
</dbReference>
<name>Q72EA3_NITV2</name>
<dbReference type="GO" id="GO:0016020">
    <property type="term" value="C:membrane"/>
    <property type="evidence" value="ECO:0007669"/>
    <property type="project" value="InterPro"/>
</dbReference>
<dbReference type="CDD" id="cd13629">
    <property type="entry name" value="PBP2_Dsm1740"/>
    <property type="match status" value="1"/>
</dbReference>
<gene>
    <name evidence="8" type="ordered locus">DVU_0675</name>
</gene>
<dbReference type="InterPro" id="IPR001320">
    <property type="entry name" value="Iontro_rcpt_C"/>
</dbReference>
<dbReference type="HOGENOM" id="CLU_019602_18_2_7"/>
<dbReference type="Pfam" id="PF00497">
    <property type="entry name" value="SBP_bac_3"/>
    <property type="match status" value="1"/>
</dbReference>
<dbReference type="OrthoDB" id="6192933at2"/>
<dbReference type="PhylomeDB" id="Q72EA3"/>
<dbReference type="SMART" id="SM00062">
    <property type="entry name" value="PBPb"/>
    <property type="match status" value="1"/>
</dbReference>
<evidence type="ECO:0000256" key="3">
    <source>
        <dbReference type="ARBA" id="ARBA00022729"/>
    </source>
</evidence>
<feature type="signal peptide" evidence="5">
    <location>
        <begin position="1"/>
        <end position="20"/>
    </location>
</feature>
<feature type="domain" description="Solute-binding protein family 3/N-terminal" evidence="6">
    <location>
        <begin position="43"/>
        <end position="266"/>
    </location>
</feature>
<evidence type="ECO:0000313" key="8">
    <source>
        <dbReference type="EMBL" id="AAS95156.1"/>
    </source>
</evidence>
<evidence type="ECO:0000259" key="6">
    <source>
        <dbReference type="SMART" id="SM00062"/>
    </source>
</evidence>
<comment type="similarity">
    <text evidence="2 4">Belongs to the bacterial solute-binding protein 3 family.</text>
</comment>
<keyword evidence="9" id="KW-1185">Reference proteome</keyword>
<reference evidence="8 9" key="1">
    <citation type="journal article" date="2004" name="Nat. Biotechnol.">
        <title>The genome sequence of the anaerobic, sulfate-reducing bacterium Desulfovibrio vulgaris Hildenborough.</title>
        <authorList>
            <person name="Heidelberg J.F."/>
            <person name="Seshadri R."/>
            <person name="Haveman S.A."/>
            <person name="Hemme C.L."/>
            <person name="Paulsen I.T."/>
            <person name="Kolonay J.F."/>
            <person name="Eisen J.A."/>
            <person name="Ward N."/>
            <person name="Methe B."/>
            <person name="Brinkac L.M."/>
            <person name="Daugherty S.C."/>
            <person name="Deboy R.T."/>
            <person name="Dodson R.J."/>
            <person name="Durkin A.S."/>
            <person name="Madupu R."/>
            <person name="Nelson W.C."/>
            <person name="Sullivan S.A."/>
            <person name="Fouts D."/>
            <person name="Haft D.H."/>
            <person name="Selengut J."/>
            <person name="Peterson J.D."/>
            <person name="Davidsen T.M."/>
            <person name="Zafar N."/>
            <person name="Zhou L."/>
            <person name="Radune D."/>
            <person name="Dimitrov G."/>
            <person name="Hance M."/>
            <person name="Tran K."/>
            <person name="Khouri H."/>
            <person name="Gill J."/>
            <person name="Utterback T.R."/>
            <person name="Feldblyum T.V."/>
            <person name="Wall J.D."/>
            <person name="Voordouw G."/>
            <person name="Fraser C.M."/>
        </authorList>
    </citation>
    <scope>NUCLEOTIDE SEQUENCE [LARGE SCALE GENOMIC DNA]</scope>
    <source>
        <strain evidence="9">ATCC 29579 / DSM 644 / NCIMB 8303 / VKM B-1760 / Hildenborough</strain>
    </source>
</reference>
<keyword evidence="3 5" id="KW-0732">Signal</keyword>
<evidence type="ECO:0000259" key="7">
    <source>
        <dbReference type="SMART" id="SM00079"/>
    </source>
</evidence>
<evidence type="ECO:0000256" key="5">
    <source>
        <dbReference type="SAM" id="SignalP"/>
    </source>
</evidence>
<feature type="domain" description="Ionotropic glutamate receptor C-terminal" evidence="7">
    <location>
        <begin position="45"/>
        <end position="265"/>
    </location>
</feature>
<comment type="subcellular location">
    <subcellularLocation>
        <location evidence="1">Cell envelope</location>
    </subcellularLocation>
</comment>
<evidence type="ECO:0000313" key="9">
    <source>
        <dbReference type="Proteomes" id="UP000002194"/>
    </source>
</evidence>
<accession>Q72EA3</accession>
<dbReference type="AlphaFoldDB" id="Q72EA3"/>
<protein>
    <submittedName>
        <fullName evidence="8">Amino acid ABC transporter, periplasmic amino acid-binding protein</fullName>
    </submittedName>
</protein>
<sequence length="273" mass="30217">MRSIIMTLLGVLMAISVASAADRPLRDQLAEDSVIEQALKRGTLRVGFSTFVPWAMQDKSGAFVGFEVDVATRLAQDLGLNLELVPTKWSGIIPALLTGKFDVIIGGMSVKPVRSLKVNFTIPYDYASISVMASKSAAAGLKSLDDFDNPEVVVVARTGSTAALAAKKRFPKARLRYFDDEGPAIQEVLSGRAHALVSSDPLPRFEVLANPDRLFMPEGKPLALEPVAFAVRKSDPDTLNVLDNWIRMVEMEGWLKERKHYWFETRDWEPLVR</sequence>
<organism evidence="8 9">
    <name type="scientific">Nitratidesulfovibrio vulgaris (strain ATCC 29579 / DSM 644 / CCUG 34227 / NCIMB 8303 / VKM B-1760 / Hildenborough)</name>
    <name type="common">Desulfovibrio vulgaris</name>
    <dbReference type="NCBI Taxonomy" id="882"/>
    <lineage>
        <taxon>Bacteria</taxon>
        <taxon>Pseudomonadati</taxon>
        <taxon>Thermodesulfobacteriota</taxon>
        <taxon>Desulfovibrionia</taxon>
        <taxon>Desulfovibrionales</taxon>
        <taxon>Desulfovibrionaceae</taxon>
        <taxon>Nitratidesulfovibrio</taxon>
    </lineage>
</organism>
<dbReference type="EMBL" id="AE017285">
    <property type="protein sequence ID" value="AAS95156.1"/>
    <property type="molecule type" value="Genomic_DNA"/>
</dbReference>
<evidence type="ECO:0000256" key="1">
    <source>
        <dbReference type="ARBA" id="ARBA00004196"/>
    </source>
</evidence>
<dbReference type="PaxDb" id="882-DVU_0675"/>
<proteinExistence type="inferred from homology"/>
<dbReference type="InterPro" id="IPR018313">
    <property type="entry name" value="SBP_3_CS"/>
</dbReference>
<dbReference type="Proteomes" id="UP000002194">
    <property type="component" value="Chromosome"/>
</dbReference>
<dbReference type="PROSITE" id="PS01039">
    <property type="entry name" value="SBP_BACTERIAL_3"/>
    <property type="match status" value="1"/>
</dbReference>
<evidence type="ECO:0000256" key="4">
    <source>
        <dbReference type="RuleBase" id="RU003744"/>
    </source>
</evidence>
<dbReference type="STRING" id="882.DVU_0675"/>
<dbReference type="PANTHER" id="PTHR35936:SF38">
    <property type="entry name" value="GLUTAMINE-BINDING PERIPLASMIC PROTEIN"/>
    <property type="match status" value="1"/>
</dbReference>
<dbReference type="GO" id="GO:0030313">
    <property type="term" value="C:cell envelope"/>
    <property type="evidence" value="ECO:0007669"/>
    <property type="project" value="UniProtKB-SubCell"/>
</dbReference>
<dbReference type="SUPFAM" id="SSF53850">
    <property type="entry name" value="Periplasmic binding protein-like II"/>
    <property type="match status" value="1"/>
</dbReference>
<dbReference type="PANTHER" id="PTHR35936">
    <property type="entry name" value="MEMBRANE-BOUND LYTIC MUREIN TRANSGLYCOSYLASE F"/>
    <property type="match status" value="1"/>
</dbReference>
<dbReference type="EnsemblBacteria" id="AAS95156">
    <property type="protein sequence ID" value="AAS95156"/>
    <property type="gene ID" value="DVU_0675"/>
</dbReference>
<dbReference type="Gene3D" id="3.40.190.10">
    <property type="entry name" value="Periplasmic binding protein-like II"/>
    <property type="match status" value="2"/>
</dbReference>
<dbReference type="eggNOG" id="COG0834">
    <property type="taxonomic scope" value="Bacteria"/>
</dbReference>
<dbReference type="SMART" id="SM00079">
    <property type="entry name" value="PBPe"/>
    <property type="match status" value="1"/>
</dbReference>
<dbReference type="PATRIC" id="fig|882.5.peg.630"/>
<dbReference type="SMR" id="Q72EA3"/>
<dbReference type="InterPro" id="IPR001638">
    <property type="entry name" value="Solute-binding_3/MltF_N"/>
</dbReference>
<dbReference type="KEGG" id="dvu:DVU_0675"/>